<dbReference type="NCBIfam" id="TIGR01869">
    <property type="entry name" value="casC_Cse4"/>
    <property type="match status" value="1"/>
</dbReference>
<dbReference type="InterPro" id="IPR010148">
    <property type="entry name" value="CRISPR-assoc_prot_CT1975"/>
</dbReference>
<evidence type="ECO:0000313" key="3">
    <source>
        <dbReference type="Proteomes" id="UP001165685"/>
    </source>
</evidence>
<gene>
    <name evidence="2" type="primary">cas7e</name>
    <name evidence="2" type="ORF">O4U47_21740</name>
</gene>
<dbReference type="EMBL" id="JAQFWP010000048">
    <property type="protein sequence ID" value="MDA2807143.1"/>
    <property type="molecule type" value="Genomic_DNA"/>
</dbReference>
<name>A0ABT4TR34_9ACTN</name>
<dbReference type="Proteomes" id="UP001165685">
    <property type="component" value="Unassembled WGS sequence"/>
</dbReference>
<dbReference type="Pfam" id="PF09344">
    <property type="entry name" value="Cas_CT1975"/>
    <property type="match status" value="1"/>
</dbReference>
<protein>
    <submittedName>
        <fullName evidence="2">Type I-E CRISPR-associated protein Cas7/Cse4/CasC</fullName>
    </submittedName>
</protein>
<evidence type="ECO:0000313" key="2">
    <source>
        <dbReference type="EMBL" id="MDA2807143.1"/>
    </source>
</evidence>
<proteinExistence type="predicted"/>
<organism evidence="2 3">
    <name type="scientific">Nocardiopsis suaedae</name>
    <dbReference type="NCBI Taxonomy" id="3018444"/>
    <lineage>
        <taxon>Bacteria</taxon>
        <taxon>Bacillati</taxon>
        <taxon>Actinomycetota</taxon>
        <taxon>Actinomycetes</taxon>
        <taxon>Streptosporangiales</taxon>
        <taxon>Nocardiopsidaceae</taxon>
        <taxon>Nocardiopsis</taxon>
    </lineage>
</organism>
<feature type="region of interest" description="Disordered" evidence="1">
    <location>
        <begin position="101"/>
        <end position="120"/>
    </location>
</feature>
<comment type="caution">
    <text evidence="2">The sequence shown here is derived from an EMBL/GenBank/DDBJ whole genome shotgun (WGS) entry which is preliminary data.</text>
</comment>
<dbReference type="RefSeq" id="WP_270679775.1">
    <property type="nucleotide sequence ID" value="NZ_JAQFWP010000048.1"/>
</dbReference>
<keyword evidence="3" id="KW-1185">Reference proteome</keyword>
<accession>A0ABT4TR34</accession>
<reference evidence="2" key="1">
    <citation type="submission" date="2023-01" db="EMBL/GenBank/DDBJ databases">
        <title>Draft genome sequence of Nocardiopsis sp. LSu2-4 isolated from halophytes.</title>
        <authorList>
            <person name="Duangmal K."/>
            <person name="Chantavorakit T."/>
        </authorList>
    </citation>
    <scope>NUCLEOTIDE SEQUENCE</scope>
    <source>
        <strain evidence="2">LSu2-4</strain>
    </source>
</reference>
<evidence type="ECO:0000256" key="1">
    <source>
        <dbReference type="SAM" id="MobiDB-lite"/>
    </source>
</evidence>
<sequence length="397" mass="42240">MNRTIVDLHALQTLPPSNPNRDDVGAPKTGIYGGALRARVSSQAWKRAIRHSLAQILEPGELGVRTKQAAALLAARITAMNSSLTHAQAARAAREAIKAATGSKVEVSRRRSDDAAGEEDTVPESAALLFFSTQQLDGLARLAADGVNTPGGIAKYFQDKHIKERTRELAQTGASVDIALFGRMVAETADLNVEAATQVAHAISVHPVEIESDFYTAVDDQTTPAEPSAAMIGTVEFNSATFYRYAALDVDQLARNLSAGAPTADLSATLLCRAVDAFVHSFVTSLPTGKITAFGHNTLPDAVIITLRTARAVSFAGAFERPVHATGDGHLHAACQALADYIPALERAYGVNDMLHTWVLRVDRNTEPLAGLGTELPLAQLTQEVGAAATERLVEHR</sequence>